<keyword evidence="2" id="KW-1185">Reference proteome</keyword>
<name>A0ACB8R1M0_9AGAM</name>
<dbReference type="Proteomes" id="UP000814033">
    <property type="component" value="Unassembled WGS sequence"/>
</dbReference>
<evidence type="ECO:0000313" key="1">
    <source>
        <dbReference type="EMBL" id="KAI0037688.1"/>
    </source>
</evidence>
<evidence type="ECO:0000313" key="2">
    <source>
        <dbReference type="Proteomes" id="UP000814033"/>
    </source>
</evidence>
<gene>
    <name evidence="1" type="ORF">FA95DRAFT_1411561</name>
</gene>
<organism evidence="1 2">
    <name type="scientific">Auriscalpium vulgare</name>
    <dbReference type="NCBI Taxonomy" id="40419"/>
    <lineage>
        <taxon>Eukaryota</taxon>
        <taxon>Fungi</taxon>
        <taxon>Dikarya</taxon>
        <taxon>Basidiomycota</taxon>
        <taxon>Agaricomycotina</taxon>
        <taxon>Agaricomycetes</taxon>
        <taxon>Russulales</taxon>
        <taxon>Auriscalpiaceae</taxon>
        <taxon>Auriscalpium</taxon>
    </lineage>
</organism>
<protein>
    <submittedName>
        <fullName evidence="1">Uncharacterized protein</fullName>
    </submittedName>
</protein>
<proteinExistence type="predicted"/>
<dbReference type="EMBL" id="MU276778">
    <property type="protein sequence ID" value="KAI0037688.1"/>
    <property type="molecule type" value="Genomic_DNA"/>
</dbReference>
<accession>A0ACB8R1M0</accession>
<reference evidence="1" key="1">
    <citation type="submission" date="2021-02" db="EMBL/GenBank/DDBJ databases">
        <authorList>
            <consortium name="DOE Joint Genome Institute"/>
            <person name="Ahrendt S."/>
            <person name="Looney B.P."/>
            <person name="Miyauchi S."/>
            <person name="Morin E."/>
            <person name="Drula E."/>
            <person name="Courty P.E."/>
            <person name="Chicoki N."/>
            <person name="Fauchery L."/>
            <person name="Kohler A."/>
            <person name="Kuo A."/>
            <person name="Labutti K."/>
            <person name="Pangilinan J."/>
            <person name="Lipzen A."/>
            <person name="Riley R."/>
            <person name="Andreopoulos W."/>
            <person name="He G."/>
            <person name="Johnson J."/>
            <person name="Barry K.W."/>
            <person name="Grigoriev I.V."/>
            <person name="Nagy L."/>
            <person name="Hibbett D."/>
            <person name="Henrissat B."/>
            <person name="Matheny P.B."/>
            <person name="Labbe J."/>
            <person name="Martin F."/>
        </authorList>
    </citation>
    <scope>NUCLEOTIDE SEQUENCE</scope>
    <source>
        <strain evidence="1">FP105234-sp</strain>
    </source>
</reference>
<sequence>MSPPSPSGLRGSNSFSSARPFYVLRWGQEAMYPRGASPVTGTALISFIVPIAPMHNTSALIGHPTDHQPMCARPVGIPPCGLPGH</sequence>
<comment type="caution">
    <text evidence="1">The sequence shown here is derived from an EMBL/GenBank/DDBJ whole genome shotgun (WGS) entry which is preliminary data.</text>
</comment>
<reference evidence="1" key="2">
    <citation type="journal article" date="2022" name="New Phytol.">
        <title>Evolutionary transition to the ectomycorrhizal habit in the genomes of a hyperdiverse lineage of mushroom-forming fungi.</title>
        <authorList>
            <person name="Looney B."/>
            <person name="Miyauchi S."/>
            <person name="Morin E."/>
            <person name="Drula E."/>
            <person name="Courty P.E."/>
            <person name="Kohler A."/>
            <person name="Kuo A."/>
            <person name="LaButti K."/>
            <person name="Pangilinan J."/>
            <person name="Lipzen A."/>
            <person name="Riley R."/>
            <person name="Andreopoulos W."/>
            <person name="He G."/>
            <person name="Johnson J."/>
            <person name="Nolan M."/>
            <person name="Tritt A."/>
            <person name="Barry K.W."/>
            <person name="Grigoriev I.V."/>
            <person name="Nagy L.G."/>
            <person name="Hibbett D."/>
            <person name="Henrissat B."/>
            <person name="Matheny P.B."/>
            <person name="Labbe J."/>
            <person name="Martin F.M."/>
        </authorList>
    </citation>
    <scope>NUCLEOTIDE SEQUENCE</scope>
    <source>
        <strain evidence="1">FP105234-sp</strain>
    </source>
</reference>